<dbReference type="EMBL" id="JAVRHM010000021">
    <property type="protein sequence ID" value="MDT0691222.1"/>
    <property type="molecule type" value="Genomic_DNA"/>
</dbReference>
<evidence type="ECO:0000313" key="2">
    <source>
        <dbReference type="Proteomes" id="UP001261624"/>
    </source>
</evidence>
<proteinExistence type="predicted"/>
<sequence length="368" mass="43150">MDDQNINRSYNSKNNKSDFVNFPVLFRREALSVSENSELIQAPITAVRILFKILHDISHDQFQADKQKNQLNLFEEHFTTDNNSYCKFLFPIESIDENRNYNSVKKGLEFLEELNKGWYKVTNSKGKTVSSYGGVISNANIDEGNVFFLVSSYWIEKLLKIPKYNTVIYDLAWQLPKSKQILFYLWLLEVPETGTNVNFDKFQSSYGFNYSTPHSFCKNFLKNIKDILDQYSNVSFNYKVKSNKIHILPYPTKTINLKLSKKTIKKQEITQKLHYWKIRHKLDNKIDTIKTVINLDNSCFPILLKAYKNLVKDCRDAGTKVTDYTGESFMKVFQHHIKLHYQQSNWNTIVKDGYPRITESDFDPDLNA</sequence>
<comment type="caution">
    <text evidence="1">The sequence shown here is derived from an EMBL/GenBank/DDBJ whole genome shotgun (WGS) entry which is preliminary data.</text>
</comment>
<accession>A0ABU3E5F2</accession>
<protein>
    <recommendedName>
        <fullName evidence="3">Initiator Rep protein domain-containing protein</fullName>
    </recommendedName>
</protein>
<dbReference type="Proteomes" id="UP001261624">
    <property type="component" value="Unassembled WGS sequence"/>
</dbReference>
<evidence type="ECO:0008006" key="3">
    <source>
        <dbReference type="Google" id="ProtNLM"/>
    </source>
</evidence>
<keyword evidence="2" id="KW-1185">Reference proteome</keyword>
<dbReference type="RefSeq" id="WP_311686512.1">
    <property type="nucleotide sequence ID" value="NZ_JAVRHM010000021.1"/>
</dbReference>
<organism evidence="1 2">
    <name type="scientific">Autumnicola patrickiae</name>
    <dbReference type="NCBI Taxonomy" id="3075591"/>
    <lineage>
        <taxon>Bacteria</taxon>
        <taxon>Pseudomonadati</taxon>
        <taxon>Bacteroidota</taxon>
        <taxon>Flavobacteriia</taxon>
        <taxon>Flavobacteriales</taxon>
        <taxon>Flavobacteriaceae</taxon>
        <taxon>Autumnicola</taxon>
    </lineage>
</organism>
<evidence type="ECO:0000313" key="1">
    <source>
        <dbReference type="EMBL" id="MDT0691222.1"/>
    </source>
</evidence>
<gene>
    <name evidence="1" type="ORF">RM549_15610</name>
</gene>
<reference evidence="1 2" key="1">
    <citation type="submission" date="2023-09" db="EMBL/GenBank/DDBJ databases">
        <authorList>
            <person name="Rey-Velasco X."/>
        </authorList>
    </citation>
    <scope>NUCLEOTIDE SEQUENCE [LARGE SCALE GENOMIC DNA]</scope>
    <source>
        <strain evidence="1 2">F188</strain>
    </source>
</reference>
<name>A0ABU3E5F2_9FLAO</name>